<dbReference type="EMBL" id="LAZR01014779">
    <property type="protein sequence ID" value="KKM15983.1"/>
    <property type="molecule type" value="Genomic_DNA"/>
</dbReference>
<name>A0A0F9K1E9_9ZZZZ</name>
<reference evidence="1" key="1">
    <citation type="journal article" date="2015" name="Nature">
        <title>Complex archaea that bridge the gap between prokaryotes and eukaryotes.</title>
        <authorList>
            <person name="Spang A."/>
            <person name="Saw J.H."/>
            <person name="Jorgensen S.L."/>
            <person name="Zaremba-Niedzwiedzka K."/>
            <person name="Martijn J."/>
            <person name="Lind A.E."/>
            <person name="van Eijk R."/>
            <person name="Schleper C."/>
            <person name="Guy L."/>
            <person name="Ettema T.J."/>
        </authorList>
    </citation>
    <scope>NUCLEOTIDE SEQUENCE</scope>
</reference>
<gene>
    <name evidence="1" type="ORF">LCGC14_1690430</name>
</gene>
<evidence type="ECO:0000313" key="1">
    <source>
        <dbReference type="EMBL" id="KKM15983.1"/>
    </source>
</evidence>
<proteinExistence type="predicted"/>
<organism evidence="1">
    <name type="scientific">marine sediment metagenome</name>
    <dbReference type="NCBI Taxonomy" id="412755"/>
    <lineage>
        <taxon>unclassified sequences</taxon>
        <taxon>metagenomes</taxon>
        <taxon>ecological metagenomes</taxon>
    </lineage>
</organism>
<protein>
    <submittedName>
        <fullName evidence="1">Uncharacterized protein</fullName>
    </submittedName>
</protein>
<sequence length="120" mass="14368">MSKKQILHVEFNGRIFNEYLVPNGYLINDPACHGLFYYYLIARKNLEEYEIDPIFYEDEPWPDINFKQLFSSIAIAYGVTPEKMTKFWVNVDMQCDVLRLPRLPGDERIRFNRTPEIRTQ</sequence>
<accession>A0A0F9K1E9</accession>
<dbReference type="AlphaFoldDB" id="A0A0F9K1E9"/>
<comment type="caution">
    <text evidence="1">The sequence shown here is derived from an EMBL/GenBank/DDBJ whole genome shotgun (WGS) entry which is preliminary data.</text>
</comment>